<keyword evidence="2" id="KW-0732">Signal</keyword>
<evidence type="ECO:0000256" key="1">
    <source>
        <dbReference type="SAM" id="MobiDB-lite"/>
    </source>
</evidence>
<sequence>MISRKLSVLLILVVLTSLTQAKDDECPLECDCSADFSVVKCRKMEKFPVFSFAQKVKTLFINHNPLDCDHATTYTLKHVVIEIMKLKSFDGHKIKCLNLKRCPHGMAVTRHQYGISALVSFRGETSVGFAKCGLFSQSNIWIKLFFLLCTFISSARKKLSGAKDPVSQMEEGTAAETQSQDTAPQALIEGLKRQRRNSQGFPENAIVNSEDDDVIEEEDYLKEKMKKQRRHSQGYATEAVSIDEESNMVEINLNEALYSSGS</sequence>
<evidence type="ECO:0000313" key="4">
    <source>
        <dbReference type="Proteomes" id="UP001159427"/>
    </source>
</evidence>
<gene>
    <name evidence="3" type="ORF">PEVE_00022077</name>
</gene>
<name>A0ABN8SIS2_9CNID</name>
<accession>A0ABN8SIS2</accession>
<comment type="caution">
    <text evidence="3">The sequence shown here is derived from an EMBL/GenBank/DDBJ whole genome shotgun (WGS) entry which is preliminary data.</text>
</comment>
<evidence type="ECO:0000256" key="2">
    <source>
        <dbReference type="SAM" id="SignalP"/>
    </source>
</evidence>
<proteinExistence type="predicted"/>
<protein>
    <submittedName>
        <fullName evidence="3">Uncharacterized protein</fullName>
    </submittedName>
</protein>
<feature type="signal peptide" evidence="2">
    <location>
        <begin position="1"/>
        <end position="21"/>
    </location>
</feature>
<dbReference type="Proteomes" id="UP001159427">
    <property type="component" value="Unassembled WGS sequence"/>
</dbReference>
<feature type="region of interest" description="Disordered" evidence="1">
    <location>
        <begin position="162"/>
        <end position="183"/>
    </location>
</feature>
<dbReference type="EMBL" id="CALNXI010002952">
    <property type="protein sequence ID" value="CAH3191554.1"/>
    <property type="molecule type" value="Genomic_DNA"/>
</dbReference>
<feature type="region of interest" description="Disordered" evidence="1">
    <location>
        <begin position="224"/>
        <end position="245"/>
    </location>
</feature>
<evidence type="ECO:0000313" key="3">
    <source>
        <dbReference type="EMBL" id="CAH3191554.1"/>
    </source>
</evidence>
<feature type="chain" id="PRO_5047360472" evidence="2">
    <location>
        <begin position="22"/>
        <end position="262"/>
    </location>
</feature>
<keyword evidence="4" id="KW-1185">Reference proteome</keyword>
<organism evidence="3 4">
    <name type="scientific">Porites evermanni</name>
    <dbReference type="NCBI Taxonomy" id="104178"/>
    <lineage>
        <taxon>Eukaryota</taxon>
        <taxon>Metazoa</taxon>
        <taxon>Cnidaria</taxon>
        <taxon>Anthozoa</taxon>
        <taxon>Hexacorallia</taxon>
        <taxon>Scleractinia</taxon>
        <taxon>Fungiina</taxon>
        <taxon>Poritidae</taxon>
        <taxon>Porites</taxon>
    </lineage>
</organism>
<reference evidence="3 4" key="1">
    <citation type="submission" date="2022-05" db="EMBL/GenBank/DDBJ databases">
        <authorList>
            <consortium name="Genoscope - CEA"/>
            <person name="William W."/>
        </authorList>
    </citation>
    <scope>NUCLEOTIDE SEQUENCE [LARGE SCALE GENOMIC DNA]</scope>
</reference>